<evidence type="ECO:0000313" key="1">
    <source>
        <dbReference type="EMBL" id="KKN78337.1"/>
    </source>
</evidence>
<protein>
    <submittedName>
        <fullName evidence="1">Uncharacterized protein</fullName>
    </submittedName>
</protein>
<dbReference type="EMBL" id="LAZR01000265">
    <property type="protein sequence ID" value="KKN78337.1"/>
    <property type="molecule type" value="Genomic_DNA"/>
</dbReference>
<accession>A0A0F9TTS5</accession>
<sequence>MRRFLISSVINALNAASHLVSVFTTLTTRICGEKNHTRMSLSYATAITKKLKELNMTNLKWSW</sequence>
<name>A0A0F9TTS5_9ZZZZ</name>
<comment type="caution">
    <text evidence="1">The sequence shown here is derived from an EMBL/GenBank/DDBJ whole genome shotgun (WGS) entry which is preliminary data.</text>
</comment>
<proteinExistence type="predicted"/>
<gene>
    <name evidence="1" type="ORF">LCGC14_0351960</name>
</gene>
<dbReference type="AlphaFoldDB" id="A0A0F9TTS5"/>
<organism evidence="1">
    <name type="scientific">marine sediment metagenome</name>
    <dbReference type="NCBI Taxonomy" id="412755"/>
    <lineage>
        <taxon>unclassified sequences</taxon>
        <taxon>metagenomes</taxon>
        <taxon>ecological metagenomes</taxon>
    </lineage>
</organism>
<reference evidence="1" key="1">
    <citation type="journal article" date="2015" name="Nature">
        <title>Complex archaea that bridge the gap between prokaryotes and eukaryotes.</title>
        <authorList>
            <person name="Spang A."/>
            <person name="Saw J.H."/>
            <person name="Jorgensen S.L."/>
            <person name="Zaremba-Niedzwiedzka K."/>
            <person name="Martijn J."/>
            <person name="Lind A.E."/>
            <person name="van Eijk R."/>
            <person name="Schleper C."/>
            <person name="Guy L."/>
            <person name="Ettema T.J."/>
        </authorList>
    </citation>
    <scope>NUCLEOTIDE SEQUENCE</scope>
</reference>